<name>A0ABW3GIS3_9PROT</name>
<feature type="domain" description="Prolyl 4-hydroxylase alpha subunit Fe(2+) 2OG dioxygenase" evidence="2">
    <location>
        <begin position="111"/>
        <end position="213"/>
    </location>
</feature>
<dbReference type="Gene3D" id="2.60.120.620">
    <property type="entry name" value="q2cbj1_9rhob like domain"/>
    <property type="match status" value="1"/>
</dbReference>
<dbReference type="PANTHER" id="PTHR12117:SF0">
    <property type="entry name" value="PROLYL 3-HYDROXYLASE OGFOD1"/>
    <property type="match status" value="1"/>
</dbReference>
<dbReference type="Pfam" id="PF13640">
    <property type="entry name" value="2OG-FeII_Oxy_3"/>
    <property type="match status" value="1"/>
</dbReference>
<dbReference type="Proteomes" id="UP001597106">
    <property type="component" value="Unassembled WGS sequence"/>
</dbReference>
<dbReference type="RefSeq" id="WP_313988796.1">
    <property type="nucleotide sequence ID" value="NZ_JBHTJW010000002.1"/>
</dbReference>
<organism evidence="3 4">
    <name type="scientific">Methylophilus glucosoxydans</name>
    <dbReference type="NCBI Taxonomy" id="752553"/>
    <lineage>
        <taxon>Bacteria</taxon>
        <taxon>Pseudomonadati</taxon>
        <taxon>Pseudomonadota</taxon>
        <taxon>Betaproteobacteria</taxon>
        <taxon>Nitrosomonadales</taxon>
        <taxon>Methylophilaceae</taxon>
        <taxon>Methylophilus</taxon>
    </lineage>
</organism>
<evidence type="ECO:0000256" key="1">
    <source>
        <dbReference type="SAM" id="MobiDB-lite"/>
    </source>
</evidence>
<evidence type="ECO:0000313" key="4">
    <source>
        <dbReference type="Proteomes" id="UP001597106"/>
    </source>
</evidence>
<gene>
    <name evidence="3" type="ORF">ACFQ1T_11565</name>
</gene>
<keyword evidence="4" id="KW-1185">Reference proteome</keyword>
<proteinExistence type="predicted"/>
<feature type="compositionally biased region" description="Polar residues" evidence="1">
    <location>
        <begin position="270"/>
        <end position="283"/>
    </location>
</feature>
<dbReference type="EMBL" id="JBHTJW010000002">
    <property type="protein sequence ID" value="MFD0930415.1"/>
    <property type="molecule type" value="Genomic_DNA"/>
</dbReference>
<comment type="caution">
    <text evidence="3">The sequence shown here is derived from an EMBL/GenBank/DDBJ whole genome shotgun (WGS) entry which is preliminary data.</text>
</comment>
<accession>A0ABW3GIS3</accession>
<dbReference type="PANTHER" id="PTHR12117">
    <property type="entry name" value="HISTONE ACETYLTRANSFERASE COMPLEX"/>
    <property type="match status" value="1"/>
</dbReference>
<dbReference type="InterPro" id="IPR044862">
    <property type="entry name" value="Pro_4_hyd_alph_FE2OG_OXY"/>
</dbReference>
<protein>
    <submittedName>
        <fullName evidence="3">2OG-Fe(II) oxygenase</fullName>
    </submittedName>
</protein>
<evidence type="ECO:0000313" key="3">
    <source>
        <dbReference type="EMBL" id="MFD0930415.1"/>
    </source>
</evidence>
<dbReference type="InterPro" id="IPR051842">
    <property type="entry name" value="uS12_prolyl_hydroxylase"/>
</dbReference>
<evidence type="ECO:0000259" key="2">
    <source>
        <dbReference type="Pfam" id="PF13640"/>
    </source>
</evidence>
<sequence>MQSFLDLNQLTKGMQHFEDAKPFRHAVIDNFLNPDLVKKVAREFPEYDSSRWFCYQNQIEDKKALNDWNAFPALTYALFQTLNSAPVIDKLSEIVGTQLYADNGLHGGGWHIHGTGGNLNPHLDYSIHPKLGLQRKINIIIYVSEQLKAYHGGHLGLWSHDAEQNQPGELIKEVCPKFNRAVIFDTTQNSWHGMSRPLTQPYGIYRKSLAVYYLCEPPVDADPRGRALFAPREEQKENAEIAELIRMRANVSTSGQVYRQNKKPVKQPAQPVTTATTVSHSGT</sequence>
<reference evidence="4" key="1">
    <citation type="journal article" date="2019" name="Int. J. Syst. Evol. Microbiol.">
        <title>The Global Catalogue of Microorganisms (GCM) 10K type strain sequencing project: providing services to taxonomists for standard genome sequencing and annotation.</title>
        <authorList>
            <consortium name="The Broad Institute Genomics Platform"/>
            <consortium name="The Broad Institute Genome Sequencing Center for Infectious Disease"/>
            <person name="Wu L."/>
            <person name="Ma J."/>
        </authorList>
    </citation>
    <scope>NUCLEOTIDE SEQUENCE [LARGE SCALE GENOMIC DNA]</scope>
    <source>
        <strain evidence="4">CCUG 59685</strain>
    </source>
</reference>
<feature type="region of interest" description="Disordered" evidence="1">
    <location>
        <begin position="255"/>
        <end position="283"/>
    </location>
</feature>